<proteinExistence type="predicted"/>
<accession>A0A8S5M8A6</accession>
<dbReference type="EMBL" id="BK014846">
    <property type="protein sequence ID" value="DAD78525.1"/>
    <property type="molecule type" value="Genomic_DNA"/>
</dbReference>
<feature type="domain" description="DUF551" evidence="1">
    <location>
        <begin position="35"/>
        <end position="132"/>
    </location>
</feature>
<organism evidence="2">
    <name type="scientific">Caudovirales sp. ctCiv1</name>
    <dbReference type="NCBI Taxonomy" id="2826769"/>
    <lineage>
        <taxon>Viruses</taxon>
        <taxon>Duplodnaviria</taxon>
        <taxon>Heunggongvirae</taxon>
        <taxon>Uroviricota</taxon>
        <taxon>Caudoviricetes</taxon>
    </lineage>
</organism>
<evidence type="ECO:0000259" key="1">
    <source>
        <dbReference type="Pfam" id="PF04448"/>
    </source>
</evidence>
<name>A0A8S5M8A6_9CAUD</name>
<dbReference type="InterPro" id="IPR007539">
    <property type="entry name" value="DUF551"/>
</dbReference>
<evidence type="ECO:0000313" key="2">
    <source>
        <dbReference type="EMBL" id="DAD78525.1"/>
    </source>
</evidence>
<dbReference type="Pfam" id="PF04448">
    <property type="entry name" value="DUF551"/>
    <property type="match status" value="1"/>
</dbReference>
<protein>
    <recommendedName>
        <fullName evidence="1">DUF551 domain-containing protein</fullName>
    </recommendedName>
</protein>
<reference evidence="2" key="1">
    <citation type="journal article" date="2021" name="Proc. Natl. Acad. Sci. U.S.A.">
        <title>A Catalog of Tens of Thousands of Viruses from Human Metagenomes Reveals Hidden Associations with Chronic Diseases.</title>
        <authorList>
            <person name="Tisza M.J."/>
            <person name="Buck C.B."/>
        </authorList>
    </citation>
    <scope>NUCLEOTIDE SEQUENCE</scope>
    <source>
        <strain evidence="2">CtCiv1</strain>
    </source>
</reference>
<sequence length="135" mass="16039">MNCIKNGKFTGDSCFGCKVYAVDCEIRDRIYKNRWISVSERLPKNEERVLICADRKCFNGKVIQIRTTAMYEDGTMHTEESGCTWEDNDFEYCDEKDDYIIPEGWWEQNMYGEEFSLVDDFVTHWMPLPDYPLVR</sequence>